<dbReference type="GO" id="GO:0005524">
    <property type="term" value="F:ATP binding"/>
    <property type="evidence" value="ECO:0007669"/>
    <property type="project" value="UniProtKB-KW"/>
</dbReference>
<keyword evidence="2" id="KW-0547">Nucleotide-binding</keyword>
<dbReference type="PANTHER" id="PTHR33463">
    <property type="entry name" value="NB-ARC DOMAIN-CONTAINING PROTEIN-RELATED"/>
    <property type="match status" value="1"/>
</dbReference>
<dbReference type="AlphaFoldDB" id="A0A5C7IAK7"/>
<keyword evidence="9" id="KW-1185">Reference proteome</keyword>
<dbReference type="InterPro" id="IPR042197">
    <property type="entry name" value="Apaf_helical"/>
</dbReference>
<proteinExistence type="inferred from homology"/>
<feature type="domain" description="NB-ARC" evidence="6">
    <location>
        <begin position="347"/>
        <end position="461"/>
    </location>
</feature>
<protein>
    <submittedName>
        <fullName evidence="8">Uncharacterized protein</fullName>
    </submittedName>
</protein>
<dbReference type="Gene3D" id="3.80.10.10">
    <property type="entry name" value="Ribonuclease Inhibitor"/>
    <property type="match status" value="2"/>
</dbReference>
<reference evidence="9" key="1">
    <citation type="journal article" date="2019" name="Gigascience">
        <title>De novo genome assembly of the endangered Acer yangbiense, a plant species with extremely small populations endemic to Yunnan Province, China.</title>
        <authorList>
            <person name="Yang J."/>
            <person name="Wariss H.M."/>
            <person name="Tao L."/>
            <person name="Zhang R."/>
            <person name="Yun Q."/>
            <person name="Hollingsworth P."/>
            <person name="Dao Z."/>
            <person name="Luo G."/>
            <person name="Guo H."/>
            <person name="Ma Y."/>
            <person name="Sun W."/>
        </authorList>
    </citation>
    <scope>NUCLEOTIDE SEQUENCE [LARGE SCALE GENOMIC DNA]</scope>
    <source>
        <strain evidence="9">cv. Malutang</strain>
    </source>
</reference>
<dbReference type="InterPro" id="IPR027417">
    <property type="entry name" value="P-loop_NTPase"/>
</dbReference>
<dbReference type="Pfam" id="PF00931">
    <property type="entry name" value="NB-ARC"/>
    <property type="match status" value="1"/>
</dbReference>
<sequence length="1020" mass="115287">MKLNVMCLICSQKVESVLHALWHCPSLKCVRSAPGLSGFGKGLESSSFLDFVLSCRVTSGPRDFESLCIVSWRIWHRRNHLIHSSILLPASEIGEWAAVFLAGFGRDANLSGVSGSKQQVPILWKAPPVGLLKINTDAAVNVINKTSGLGVVIQDCFGHAMASLCLNSSGFKMVEIALSVAAKVVEYLVGPIARPFSYIWNYKTNFDNLKTEVRKLEGQIDTVQHSVDEARRNGEQIEQHVSDWLDRVKTMTDEASEVNGESERADMKCFKGLCPNPKKRYQHSRKAVKKTEAVAGLYDEGSFPTVSFRTIPEETWIPSYKGYIVFESRMSTLKNILDALSNPDVNMVEVAVKQDIKEIQKEIADKLGLTFTSEESVSGRASRLQQRLKQEEKVLIVLDNIWDKLDLELVGIPFGNDCEGCKLLLTARILDVLLEMESQNNFEVGILDEGEAWSLYEKKAGVCDRLQALAKDVALACGGLPIAIDSVAVALKNKKECEWKDALRKLIVPSTSNFEGVSAKTYSCIEISYDQLKEKELKSTFLLCCIIENTDIEDLLAYGMGLGIFEKVEAMKDARNRVNTLLRNSKILLCCLTLTTTSFHCVMLELVDKDALKNCLAITLHNINELPKEFECPELQFFYITTAVDNCRFPDNFFVGMPKFKVLHLVGFDLNSMPNSIGLLVNLRTLYIDDCKLRDIDFIGEFKQLEILRIYDSYNSEIEMIPKKMCNLTGLRLLDLDDCGYLKNITPNVLSTFTQLEELYLPAIKWEVEGVNILDELKHLTHLTTLEISIPDANVLPKGRLLSNKLERYRIIIGNCMWYGFPGQTSRDVKLNLETSSCSDDVQKFFSLLDREGFPELEYLHVEYSPCFRTVVDCLESESCHHFLFLQSLSLHRVLNLEMMHNYPLDADSFRQLRTIEVLFCHKLKNILTFSTYRALPLLQEVNVSNCNNMEEIFAINRREEDINNDEGTDQIEFKHLSSLTLTSLPKLTSFCSINNNKDMFDTPTLLFNQKVPTISSAPI</sequence>
<evidence type="ECO:0000259" key="7">
    <source>
        <dbReference type="Pfam" id="PF23247"/>
    </source>
</evidence>
<comment type="similarity">
    <text evidence="1">Belongs to the disease resistance NB-LRR family.</text>
</comment>
<evidence type="ECO:0000259" key="6">
    <source>
        <dbReference type="Pfam" id="PF00931"/>
    </source>
</evidence>
<evidence type="ECO:0000256" key="5">
    <source>
        <dbReference type="SAM" id="Coils"/>
    </source>
</evidence>
<evidence type="ECO:0000256" key="1">
    <source>
        <dbReference type="ARBA" id="ARBA00008894"/>
    </source>
</evidence>
<dbReference type="Pfam" id="PF23247">
    <property type="entry name" value="LRR_RPS2"/>
    <property type="match status" value="1"/>
</dbReference>
<organism evidence="8 9">
    <name type="scientific">Acer yangbiense</name>
    <dbReference type="NCBI Taxonomy" id="1000413"/>
    <lineage>
        <taxon>Eukaryota</taxon>
        <taxon>Viridiplantae</taxon>
        <taxon>Streptophyta</taxon>
        <taxon>Embryophyta</taxon>
        <taxon>Tracheophyta</taxon>
        <taxon>Spermatophyta</taxon>
        <taxon>Magnoliopsida</taxon>
        <taxon>eudicotyledons</taxon>
        <taxon>Gunneridae</taxon>
        <taxon>Pentapetalae</taxon>
        <taxon>rosids</taxon>
        <taxon>malvids</taxon>
        <taxon>Sapindales</taxon>
        <taxon>Sapindaceae</taxon>
        <taxon>Hippocastanoideae</taxon>
        <taxon>Acereae</taxon>
        <taxon>Acer</taxon>
    </lineage>
</organism>
<dbReference type="SUPFAM" id="SSF52540">
    <property type="entry name" value="P-loop containing nucleoside triphosphate hydrolases"/>
    <property type="match status" value="1"/>
</dbReference>
<dbReference type="Gene3D" id="3.40.50.300">
    <property type="entry name" value="P-loop containing nucleotide triphosphate hydrolases"/>
    <property type="match status" value="1"/>
</dbReference>
<evidence type="ECO:0000256" key="2">
    <source>
        <dbReference type="ARBA" id="ARBA00022741"/>
    </source>
</evidence>
<dbReference type="InterPro" id="IPR057135">
    <property type="entry name" value="At4g27190-like_LRR"/>
</dbReference>
<comment type="caution">
    <text evidence="8">The sequence shown here is derived from an EMBL/GenBank/DDBJ whole genome shotgun (WGS) entry which is preliminary data.</text>
</comment>
<dbReference type="SUPFAM" id="SSF52058">
    <property type="entry name" value="L domain-like"/>
    <property type="match status" value="1"/>
</dbReference>
<evidence type="ECO:0000256" key="4">
    <source>
        <dbReference type="ARBA" id="ARBA00022840"/>
    </source>
</evidence>
<gene>
    <name evidence="8" type="ORF">EZV62_006997</name>
</gene>
<name>A0A5C7IAK7_9ROSI</name>
<dbReference type="EMBL" id="VAHF01000003">
    <property type="protein sequence ID" value="TXG65722.1"/>
    <property type="molecule type" value="Genomic_DNA"/>
</dbReference>
<evidence type="ECO:0000313" key="8">
    <source>
        <dbReference type="EMBL" id="TXG65722.1"/>
    </source>
</evidence>
<keyword evidence="4" id="KW-0067">ATP-binding</keyword>
<dbReference type="GO" id="GO:0006952">
    <property type="term" value="P:defense response"/>
    <property type="evidence" value="ECO:0007669"/>
    <property type="project" value="UniProtKB-KW"/>
</dbReference>
<dbReference type="Gene3D" id="1.10.8.430">
    <property type="entry name" value="Helical domain of apoptotic protease-activating factors"/>
    <property type="match status" value="1"/>
</dbReference>
<dbReference type="InterPro" id="IPR032675">
    <property type="entry name" value="LRR_dom_sf"/>
</dbReference>
<evidence type="ECO:0000313" key="9">
    <source>
        <dbReference type="Proteomes" id="UP000323000"/>
    </source>
</evidence>
<dbReference type="InterPro" id="IPR002182">
    <property type="entry name" value="NB-ARC"/>
</dbReference>
<keyword evidence="3" id="KW-0611">Plant defense</keyword>
<dbReference type="InterPro" id="IPR050905">
    <property type="entry name" value="Plant_NBS-LRR"/>
</dbReference>
<accession>A0A5C7IAK7</accession>
<dbReference type="PANTHER" id="PTHR33463:SF198">
    <property type="entry name" value="RPP4C3"/>
    <property type="match status" value="1"/>
</dbReference>
<feature type="domain" description="Disease resistance protein At4g27190-like leucine-rich repeats" evidence="7">
    <location>
        <begin position="897"/>
        <end position="995"/>
    </location>
</feature>
<feature type="coiled-coil region" evidence="5">
    <location>
        <begin position="199"/>
        <end position="233"/>
    </location>
</feature>
<keyword evidence="5" id="KW-0175">Coiled coil</keyword>
<dbReference type="GO" id="GO:0043531">
    <property type="term" value="F:ADP binding"/>
    <property type="evidence" value="ECO:0007669"/>
    <property type="project" value="InterPro"/>
</dbReference>
<evidence type="ECO:0000256" key="3">
    <source>
        <dbReference type="ARBA" id="ARBA00022821"/>
    </source>
</evidence>
<dbReference type="OrthoDB" id="1898799at2759"/>
<dbReference type="Proteomes" id="UP000323000">
    <property type="component" value="Chromosome 3"/>
</dbReference>